<dbReference type="OrthoDB" id="5378718at2759"/>
<sequence>MMRWLITLVVPIAAVPQLNATMNAGISCNMNVSLQAEGYLHDWCKDVSSKTRFPACYPAGVPEWHPENNIIVQLPDPSSCPVAVSPEWIIAGWSWKYIQLAPGELYPLSVNQSEHAFMKLIRGSVLDVNQIGVQTPSGHWETFVVTPPNTERSLELDHRLSAIKAGEKGAVFALMVVPVELFNVPITAMDQAPTTTIRGPHSDAMKWTKFPTYFPDAFPESLEFWNLAGILLQDHSGARLNYNQWWTQSQIDSTDGGYHNHAGTPGNLTFGELHMVMYSAAPNTGMIVQLPHTISTETVKKPEEIPENNKYFWNQRDNEYVQMTLPLPPGYVHGPLWSINASNGEPTRDCVGAVRYPWHGLVTGPINAAGGTSQPPRYTLWVVFEHVPEVIKVPTSMLQYVTNAYLQNFVDWPTPACKSKSESESEPESDRQMLDLSHSHVTSAFLLFVSAVWMTLI</sequence>
<keyword evidence="6" id="KW-1185">Reference proteome</keyword>
<dbReference type="Gene3D" id="2.60.120.990">
    <property type="match status" value="1"/>
</dbReference>
<dbReference type="AlphaFoldDB" id="A0A9P1DGN0"/>
<evidence type="ECO:0000313" key="6">
    <source>
        <dbReference type="Proteomes" id="UP001152797"/>
    </source>
</evidence>
<feature type="signal peptide" evidence="1">
    <location>
        <begin position="1"/>
        <end position="20"/>
    </location>
</feature>
<keyword evidence="1" id="KW-0732">Signal</keyword>
<evidence type="ECO:0000313" key="4">
    <source>
        <dbReference type="EMBL" id="CAL1161658.1"/>
    </source>
</evidence>
<dbReference type="Proteomes" id="UP001152797">
    <property type="component" value="Unassembled WGS sequence"/>
</dbReference>
<accession>A0A9P1DGN0</accession>
<dbReference type="EMBL" id="CAMXCT020004235">
    <property type="protein sequence ID" value="CAL1161658.1"/>
    <property type="molecule type" value="Genomic_DNA"/>
</dbReference>
<comment type="caution">
    <text evidence="3">The sequence shown here is derived from an EMBL/GenBank/DDBJ whole genome shotgun (WGS) entry which is preliminary data.</text>
</comment>
<feature type="domain" description="Aldos-2-ulose dehydratase/isomerase (AUDH) Cupin" evidence="2">
    <location>
        <begin position="67"/>
        <end position="385"/>
    </location>
</feature>
<organism evidence="3">
    <name type="scientific">Cladocopium goreaui</name>
    <dbReference type="NCBI Taxonomy" id="2562237"/>
    <lineage>
        <taxon>Eukaryota</taxon>
        <taxon>Sar</taxon>
        <taxon>Alveolata</taxon>
        <taxon>Dinophyceae</taxon>
        <taxon>Suessiales</taxon>
        <taxon>Symbiodiniaceae</taxon>
        <taxon>Cladocopium</taxon>
    </lineage>
</organism>
<dbReference type="EMBL" id="CAMXCT030004235">
    <property type="protein sequence ID" value="CAL4795595.1"/>
    <property type="molecule type" value="Genomic_DNA"/>
</dbReference>
<evidence type="ECO:0000256" key="1">
    <source>
        <dbReference type="SAM" id="SignalP"/>
    </source>
</evidence>
<reference evidence="3" key="1">
    <citation type="submission" date="2022-10" db="EMBL/GenBank/DDBJ databases">
        <authorList>
            <person name="Chen Y."/>
            <person name="Dougan E. K."/>
            <person name="Chan C."/>
            <person name="Rhodes N."/>
            <person name="Thang M."/>
        </authorList>
    </citation>
    <scope>NUCLEOTIDE SEQUENCE</scope>
</reference>
<feature type="chain" id="PRO_5043271341" evidence="1">
    <location>
        <begin position="21"/>
        <end position="457"/>
    </location>
</feature>
<dbReference type="EMBL" id="CAMXCT010004235">
    <property type="protein sequence ID" value="CAI4008283.1"/>
    <property type="molecule type" value="Genomic_DNA"/>
</dbReference>
<name>A0A9P1DGN0_9DINO</name>
<evidence type="ECO:0000259" key="2">
    <source>
        <dbReference type="Pfam" id="PF18637"/>
    </source>
</evidence>
<evidence type="ECO:0000313" key="3">
    <source>
        <dbReference type="EMBL" id="CAI4008283.1"/>
    </source>
</evidence>
<reference evidence="4" key="2">
    <citation type="submission" date="2024-04" db="EMBL/GenBank/DDBJ databases">
        <authorList>
            <person name="Chen Y."/>
            <person name="Shah S."/>
            <person name="Dougan E. K."/>
            <person name="Thang M."/>
            <person name="Chan C."/>
        </authorList>
    </citation>
    <scope>NUCLEOTIDE SEQUENCE [LARGE SCALE GENOMIC DNA]</scope>
</reference>
<dbReference type="Pfam" id="PF18637">
    <property type="entry name" value="AUDH_Cupin"/>
    <property type="match status" value="1"/>
</dbReference>
<proteinExistence type="predicted"/>
<gene>
    <name evidence="3" type="ORF">C1SCF055_LOCUS33738</name>
</gene>
<evidence type="ECO:0000313" key="5">
    <source>
        <dbReference type="EMBL" id="CAL4795595.1"/>
    </source>
</evidence>
<dbReference type="PROSITE" id="PS51257">
    <property type="entry name" value="PROKAR_LIPOPROTEIN"/>
    <property type="match status" value="1"/>
</dbReference>
<protein>
    <submittedName>
        <fullName evidence="5">Aldos-2-ulose dehydratase/isomerase (AUDH) Cupin domain-containing protein</fullName>
    </submittedName>
</protein>
<dbReference type="InterPro" id="IPR040887">
    <property type="entry name" value="AUDH_Cupin"/>
</dbReference>